<evidence type="ECO:0000256" key="5">
    <source>
        <dbReference type="ARBA" id="ARBA00022960"/>
    </source>
</evidence>
<evidence type="ECO:0000256" key="17">
    <source>
        <dbReference type="SAM" id="Phobius"/>
    </source>
</evidence>
<dbReference type="GO" id="GO:0005886">
    <property type="term" value="C:plasma membrane"/>
    <property type="evidence" value="ECO:0007669"/>
    <property type="project" value="TreeGrafter"/>
</dbReference>
<dbReference type="Proteomes" id="UP000660047">
    <property type="component" value="Unassembled WGS sequence"/>
</dbReference>
<evidence type="ECO:0000313" key="18">
    <source>
        <dbReference type="EMBL" id="GFO94177.1"/>
    </source>
</evidence>
<evidence type="ECO:0000256" key="7">
    <source>
        <dbReference type="ARBA" id="ARBA00022989"/>
    </source>
</evidence>
<feature type="transmembrane region" description="Helical" evidence="17">
    <location>
        <begin position="65"/>
        <end position="80"/>
    </location>
</feature>
<comment type="similarity">
    <text evidence="11">Belongs to the SEDS family. FtsW subfamily.</text>
</comment>
<dbReference type="GO" id="GO:0015648">
    <property type="term" value="F:lipid-linked peptidoglycan transporter activity"/>
    <property type="evidence" value="ECO:0007669"/>
    <property type="project" value="TreeGrafter"/>
</dbReference>
<organism evidence="18 19">
    <name type="scientific">Coprococcus eutactus</name>
    <dbReference type="NCBI Taxonomy" id="33043"/>
    <lineage>
        <taxon>Bacteria</taxon>
        <taxon>Bacillati</taxon>
        <taxon>Bacillota</taxon>
        <taxon>Clostridia</taxon>
        <taxon>Lachnospirales</taxon>
        <taxon>Lachnospiraceae</taxon>
        <taxon>Coprococcus</taxon>
    </lineage>
</organism>
<dbReference type="Pfam" id="PF01098">
    <property type="entry name" value="FTSW_RODA_SPOVE"/>
    <property type="match status" value="1"/>
</dbReference>
<keyword evidence="8 17" id="KW-0472">Membrane</keyword>
<keyword evidence="4 17" id="KW-0812">Transmembrane</keyword>
<evidence type="ECO:0000256" key="11">
    <source>
        <dbReference type="ARBA" id="ARBA00038053"/>
    </source>
</evidence>
<dbReference type="PANTHER" id="PTHR30474:SF2">
    <property type="entry name" value="PEPTIDOGLYCAN GLYCOSYLTRANSFERASE FTSW-RELATED"/>
    <property type="match status" value="1"/>
</dbReference>
<dbReference type="AlphaFoldDB" id="A0AAI9K2V5"/>
<feature type="transmembrane region" description="Helical" evidence="17">
    <location>
        <begin position="92"/>
        <end position="112"/>
    </location>
</feature>
<evidence type="ECO:0000256" key="4">
    <source>
        <dbReference type="ARBA" id="ARBA00022692"/>
    </source>
</evidence>
<evidence type="ECO:0000256" key="10">
    <source>
        <dbReference type="ARBA" id="ARBA00033270"/>
    </source>
</evidence>
<evidence type="ECO:0000256" key="13">
    <source>
        <dbReference type="ARBA" id="ARBA00041418"/>
    </source>
</evidence>
<sequence>MHGGPEVSEDRVRDARRRCPGGYVDVTMLLALGMILIFGLAMIYSTSSYRAYDLYGDQMYFFKRQALYMLLAVFAMYIVSRYDYRRLLRLSAVILLSSLVLQVVVLIIGTASHGSARWIYIGPIGFQPSEYAKTAIIIYTSARAAVESKNLCRPGCLIKVMILPVITIVLIGVENLSTAIICFAILFVILFVGSPRVRHFVLIGIFGVVGSVLFIMFAGYRANRVKIWLDPENYADGYQTVQSLYAVGSGGLFGVGFGRSVQKMGFIPESHNDMIFSVVCEELGIVGAAFILIIFLILLRRMAVTAMNARDRFGSMLTAGVMAHVAVQLLINVSVVTNTIPPTGVPMPFVSYGGSSIIFILMEMGIVMSVSRGISYDETDI</sequence>
<evidence type="ECO:0000256" key="16">
    <source>
        <dbReference type="ARBA" id="ARBA00049966"/>
    </source>
</evidence>
<evidence type="ECO:0000256" key="14">
    <source>
        <dbReference type="ARBA" id="ARBA00044770"/>
    </source>
</evidence>
<feature type="transmembrane region" description="Helical" evidence="17">
    <location>
        <begin position="176"/>
        <end position="193"/>
    </location>
</feature>
<keyword evidence="3" id="KW-0808">Transferase</keyword>
<comment type="function">
    <text evidence="16">Peptidoglycan polymerase that is essential for cell division.</text>
</comment>
<accession>A0AAI9K2V5</accession>
<feature type="transmembrane region" description="Helical" evidence="17">
    <location>
        <begin position="274"/>
        <end position="299"/>
    </location>
</feature>
<evidence type="ECO:0000256" key="8">
    <source>
        <dbReference type="ARBA" id="ARBA00023136"/>
    </source>
</evidence>
<evidence type="ECO:0000256" key="12">
    <source>
        <dbReference type="ARBA" id="ARBA00041185"/>
    </source>
</evidence>
<evidence type="ECO:0000256" key="15">
    <source>
        <dbReference type="ARBA" id="ARBA00049902"/>
    </source>
</evidence>
<dbReference type="InterPro" id="IPR001182">
    <property type="entry name" value="FtsW/RodA"/>
</dbReference>
<feature type="transmembrane region" description="Helical" evidence="17">
    <location>
        <begin position="200"/>
        <end position="220"/>
    </location>
</feature>
<dbReference type="GO" id="GO:0008955">
    <property type="term" value="F:peptidoglycan glycosyltransferase activity"/>
    <property type="evidence" value="ECO:0007669"/>
    <property type="project" value="UniProtKB-EC"/>
</dbReference>
<reference evidence="18" key="1">
    <citation type="submission" date="2020-06" db="EMBL/GenBank/DDBJ databases">
        <title>Characterization of fructooligosaccharide metabolism and fructooligosaccharide-degrading enzymes in human commensal butyrate producers.</title>
        <authorList>
            <person name="Tanno H."/>
            <person name="Fujii T."/>
            <person name="Hirano K."/>
            <person name="Maeno S."/>
            <person name="Tonozuka T."/>
            <person name="Sakamoto M."/>
            <person name="Ohkuma M."/>
            <person name="Tochio T."/>
            <person name="Endo A."/>
        </authorList>
    </citation>
    <scope>NUCLEOTIDE SEQUENCE</scope>
    <source>
        <strain evidence="18">JCM 31265</strain>
    </source>
</reference>
<comment type="caution">
    <text evidence="18">The sequence shown here is derived from an EMBL/GenBank/DDBJ whole genome shotgun (WGS) entry which is preliminary data.</text>
</comment>
<keyword evidence="6" id="KW-0573">Peptidoglycan synthesis</keyword>
<dbReference type="EMBL" id="BLYL01000005">
    <property type="protein sequence ID" value="GFO94177.1"/>
    <property type="molecule type" value="Genomic_DNA"/>
</dbReference>
<proteinExistence type="inferred from homology"/>
<comment type="catalytic activity">
    <reaction evidence="15">
        <text>[GlcNAc-(1-&gt;4)-Mur2Ac(oyl-L-Ala-gamma-D-Glu-L-Lys-D-Ala-D-Ala)](n)-di-trans,octa-cis-undecaprenyl diphosphate + beta-D-GlcNAc-(1-&gt;4)-Mur2Ac(oyl-L-Ala-gamma-D-Glu-L-Lys-D-Ala-D-Ala)-di-trans,octa-cis-undecaprenyl diphosphate = [GlcNAc-(1-&gt;4)-Mur2Ac(oyl-L-Ala-gamma-D-Glu-L-Lys-D-Ala-D-Ala)](n+1)-di-trans,octa-cis-undecaprenyl diphosphate + di-trans,octa-cis-undecaprenyl diphosphate + H(+)</text>
        <dbReference type="Rhea" id="RHEA:23708"/>
        <dbReference type="Rhea" id="RHEA-COMP:9602"/>
        <dbReference type="Rhea" id="RHEA-COMP:9603"/>
        <dbReference type="ChEBI" id="CHEBI:15378"/>
        <dbReference type="ChEBI" id="CHEBI:58405"/>
        <dbReference type="ChEBI" id="CHEBI:60033"/>
        <dbReference type="ChEBI" id="CHEBI:78435"/>
        <dbReference type="EC" id="2.4.99.28"/>
    </reaction>
</comment>
<keyword evidence="18" id="KW-0131">Cell cycle</keyword>
<dbReference type="EC" id="2.4.99.28" evidence="14"/>
<keyword evidence="7 17" id="KW-1133">Transmembrane helix</keyword>
<evidence type="ECO:0000313" key="19">
    <source>
        <dbReference type="Proteomes" id="UP000660047"/>
    </source>
</evidence>
<gene>
    <name evidence="18" type="ORF">COEU31_12230</name>
</gene>
<dbReference type="GO" id="GO:0032153">
    <property type="term" value="C:cell division site"/>
    <property type="evidence" value="ECO:0007669"/>
    <property type="project" value="TreeGrafter"/>
</dbReference>
<evidence type="ECO:0000256" key="3">
    <source>
        <dbReference type="ARBA" id="ARBA00022679"/>
    </source>
</evidence>
<name>A0AAI9K2V5_9FIRM</name>
<keyword evidence="18" id="KW-0132">Cell division</keyword>
<comment type="subcellular location">
    <subcellularLocation>
        <location evidence="1">Membrane</location>
        <topology evidence="1">Multi-pass membrane protein</topology>
    </subcellularLocation>
</comment>
<feature type="transmembrane region" description="Helical" evidence="17">
    <location>
        <begin position="319"/>
        <end position="337"/>
    </location>
</feature>
<evidence type="ECO:0000256" key="9">
    <source>
        <dbReference type="ARBA" id="ARBA00032370"/>
    </source>
</evidence>
<dbReference type="GO" id="GO:0009252">
    <property type="term" value="P:peptidoglycan biosynthetic process"/>
    <property type="evidence" value="ECO:0007669"/>
    <property type="project" value="UniProtKB-KW"/>
</dbReference>
<dbReference type="GO" id="GO:0051301">
    <property type="term" value="P:cell division"/>
    <property type="evidence" value="ECO:0007669"/>
    <property type="project" value="UniProtKB-KW"/>
</dbReference>
<keyword evidence="2" id="KW-0328">Glycosyltransferase</keyword>
<evidence type="ECO:0000256" key="1">
    <source>
        <dbReference type="ARBA" id="ARBA00004141"/>
    </source>
</evidence>
<evidence type="ECO:0000256" key="6">
    <source>
        <dbReference type="ARBA" id="ARBA00022984"/>
    </source>
</evidence>
<evidence type="ECO:0000256" key="2">
    <source>
        <dbReference type="ARBA" id="ARBA00022676"/>
    </source>
</evidence>
<feature type="transmembrane region" description="Helical" evidence="17">
    <location>
        <begin position="349"/>
        <end position="370"/>
    </location>
</feature>
<keyword evidence="5" id="KW-0133">Cell shape</keyword>
<dbReference type="GO" id="GO:0008360">
    <property type="term" value="P:regulation of cell shape"/>
    <property type="evidence" value="ECO:0007669"/>
    <property type="project" value="UniProtKB-KW"/>
</dbReference>
<dbReference type="PANTHER" id="PTHR30474">
    <property type="entry name" value="CELL CYCLE PROTEIN"/>
    <property type="match status" value="1"/>
</dbReference>
<feature type="transmembrane region" description="Helical" evidence="17">
    <location>
        <begin position="21"/>
        <end position="45"/>
    </location>
</feature>
<dbReference type="RefSeq" id="WP_055223903.1">
    <property type="nucleotide sequence ID" value="NZ_BLYL01000005.1"/>
</dbReference>
<protein>
    <recommendedName>
        <fullName evidence="12">Probable peptidoglycan glycosyltransferase FtsW</fullName>
        <ecNumber evidence="14">2.4.99.28</ecNumber>
    </recommendedName>
    <alternativeName>
        <fullName evidence="13">Cell division protein FtsW</fullName>
    </alternativeName>
    <alternativeName>
        <fullName evidence="10">Cell wall polymerase</fullName>
    </alternativeName>
    <alternativeName>
        <fullName evidence="9">Peptidoglycan polymerase</fullName>
    </alternativeName>
</protein>